<dbReference type="InterPro" id="IPR005442">
    <property type="entry name" value="GST_omega"/>
</dbReference>
<dbReference type="PROSITE" id="PS50405">
    <property type="entry name" value="GST_CTER"/>
    <property type="match status" value="1"/>
</dbReference>
<dbReference type="SFLD" id="SFLDS00019">
    <property type="entry name" value="Glutathione_Transferase_(cytos"/>
    <property type="match status" value="1"/>
</dbReference>
<dbReference type="PROSITE" id="PS50404">
    <property type="entry name" value="GST_NTER"/>
    <property type="match status" value="1"/>
</dbReference>
<dbReference type="InterPro" id="IPR036249">
    <property type="entry name" value="Thioredoxin-like_sf"/>
</dbReference>
<protein>
    <submittedName>
        <fullName evidence="5">Glutathione S-transferase o2</fullName>
    </submittedName>
</protein>
<dbReference type="InterPro" id="IPR004045">
    <property type="entry name" value="Glutathione_S-Trfase_N"/>
</dbReference>
<sequence length="243" mass="27635">MSEKHLGPGSVEPPRVPGLLRVYSMHFCPFAQRARLVVKAKNLPHDIVNINLQDKPDWYLKIHPKGQVPALLDGEKIVIESLDIADYLDEKYPEKNPLYPSDSAAKQKDKDVIGNLVAAAAMAMSKFSHSKESYSPEEALNMLLPPVELLEKELVSRGTKYFGGDKPRMIDYMLWPFAERAAVIPLKLGQKLPLKDDQIPTLRKWAKAMREDPTVKEVLISPERHYKILQQKLNGELVEYEKI</sequence>
<evidence type="ECO:0000256" key="1">
    <source>
        <dbReference type="ARBA" id="ARBA00011067"/>
    </source>
</evidence>
<dbReference type="EMBL" id="MF034822">
    <property type="protein sequence ID" value="AVT42188.1"/>
    <property type="molecule type" value="mRNA"/>
</dbReference>
<dbReference type="Pfam" id="PF13417">
    <property type="entry name" value="GST_N_3"/>
    <property type="match status" value="1"/>
</dbReference>
<evidence type="ECO:0000259" key="3">
    <source>
        <dbReference type="PROSITE" id="PS50404"/>
    </source>
</evidence>
<name>A0A2R4FXF2_9CUCU</name>
<proteinExistence type="evidence at transcript level"/>
<dbReference type="InterPro" id="IPR010987">
    <property type="entry name" value="Glutathione-S-Trfase_C-like"/>
</dbReference>
<dbReference type="PANTHER" id="PTHR43968:SF6">
    <property type="entry name" value="GLUTATHIONE S-TRANSFERASE OMEGA"/>
    <property type="match status" value="1"/>
</dbReference>
<dbReference type="GO" id="GO:0004364">
    <property type="term" value="F:glutathione transferase activity"/>
    <property type="evidence" value="ECO:0007669"/>
    <property type="project" value="InterPro"/>
</dbReference>
<dbReference type="InterPro" id="IPR036282">
    <property type="entry name" value="Glutathione-S-Trfase_C_sf"/>
</dbReference>
<reference evidence="5" key="1">
    <citation type="submission" date="2017-05" db="EMBL/GenBank/DDBJ databases">
        <authorList>
            <person name="Song R."/>
            <person name="Chenine A.L."/>
            <person name="Ruprecht R.M."/>
        </authorList>
    </citation>
    <scope>NUCLEOTIDE SEQUENCE</scope>
</reference>
<feature type="domain" description="GST N-terminal" evidence="3">
    <location>
        <begin position="18"/>
        <end position="96"/>
    </location>
</feature>
<dbReference type="InterPro" id="IPR050983">
    <property type="entry name" value="GST_Omega/HSP26"/>
</dbReference>
<dbReference type="FunFam" id="3.40.30.10:FF:000123">
    <property type="entry name" value="Glutathione transferase o1"/>
    <property type="match status" value="1"/>
</dbReference>
<dbReference type="PANTHER" id="PTHR43968">
    <property type="match status" value="1"/>
</dbReference>
<organism evidence="5">
    <name type="scientific">Lissorhoptrus oryzophilus</name>
    <name type="common">rice water weevil</name>
    <dbReference type="NCBI Taxonomy" id="308863"/>
    <lineage>
        <taxon>Eukaryota</taxon>
        <taxon>Metazoa</taxon>
        <taxon>Ecdysozoa</taxon>
        <taxon>Arthropoda</taxon>
        <taxon>Hexapoda</taxon>
        <taxon>Insecta</taxon>
        <taxon>Pterygota</taxon>
        <taxon>Neoptera</taxon>
        <taxon>Endopterygota</taxon>
        <taxon>Coleoptera</taxon>
        <taxon>Polyphaga</taxon>
        <taxon>Cucujiformia</taxon>
        <taxon>Erirhinidae</taxon>
        <taxon>Erirhininae</taxon>
        <taxon>Lissorhoptrus</taxon>
    </lineage>
</organism>
<dbReference type="SUPFAM" id="SSF52833">
    <property type="entry name" value="Thioredoxin-like"/>
    <property type="match status" value="1"/>
</dbReference>
<dbReference type="SUPFAM" id="SSF47616">
    <property type="entry name" value="GST C-terminal domain-like"/>
    <property type="match status" value="1"/>
</dbReference>
<dbReference type="Pfam" id="PF13410">
    <property type="entry name" value="GST_C_2"/>
    <property type="match status" value="1"/>
</dbReference>
<dbReference type="FunFam" id="1.20.1050.10:FF:000009">
    <property type="entry name" value="Glutathione S-transferase omega-1"/>
    <property type="match status" value="1"/>
</dbReference>
<keyword evidence="2" id="KW-0560">Oxidoreductase</keyword>
<dbReference type="Gene3D" id="3.40.30.10">
    <property type="entry name" value="Glutaredoxin"/>
    <property type="match status" value="1"/>
</dbReference>
<feature type="domain" description="GST C-terminal" evidence="4">
    <location>
        <begin position="99"/>
        <end position="229"/>
    </location>
</feature>
<dbReference type="PRINTS" id="PR01625">
    <property type="entry name" value="GSTRNSFRASEO"/>
</dbReference>
<dbReference type="Gene3D" id="1.20.1050.10">
    <property type="match status" value="1"/>
</dbReference>
<accession>A0A2R4FXF2</accession>
<keyword evidence="5" id="KW-0808">Transferase</keyword>
<evidence type="ECO:0000259" key="4">
    <source>
        <dbReference type="PROSITE" id="PS50405"/>
    </source>
</evidence>
<comment type="similarity">
    <text evidence="1">Belongs to the GST superfamily. Omega family.</text>
</comment>
<dbReference type="SFLD" id="SFLDG00358">
    <property type="entry name" value="Main_(cytGST)"/>
    <property type="match status" value="1"/>
</dbReference>
<evidence type="ECO:0000256" key="2">
    <source>
        <dbReference type="ARBA" id="ARBA00023002"/>
    </source>
</evidence>
<dbReference type="GO" id="GO:0006749">
    <property type="term" value="P:glutathione metabolic process"/>
    <property type="evidence" value="ECO:0007669"/>
    <property type="project" value="TreeGrafter"/>
</dbReference>
<dbReference type="GO" id="GO:0005737">
    <property type="term" value="C:cytoplasm"/>
    <property type="evidence" value="ECO:0007669"/>
    <property type="project" value="InterPro"/>
</dbReference>
<evidence type="ECO:0000313" key="5">
    <source>
        <dbReference type="EMBL" id="AVT42188.1"/>
    </source>
</evidence>
<dbReference type="GO" id="GO:0045174">
    <property type="term" value="F:glutathione dehydrogenase (ascorbate) activity"/>
    <property type="evidence" value="ECO:0007669"/>
    <property type="project" value="TreeGrafter"/>
</dbReference>
<dbReference type="InterPro" id="IPR040079">
    <property type="entry name" value="Glutathione_S-Trfase"/>
</dbReference>
<dbReference type="AlphaFoldDB" id="A0A2R4FXF2"/>